<evidence type="ECO:0000313" key="1">
    <source>
        <dbReference type="EMBL" id="TWU03883.1"/>
    </source>
</evidence>
<name>A0A5C6AV88_9BACT</name>
<sequence length="486" mass="53747">MFVLSRNIRVAVILIGVVAGIFQSARVQAQDQLTTLTINREIAAKALRDAGGYFHQQVARHGGYVYHTMLDTNQRWGEGIASEDQIWVQPPGTPTVGLAFLRAYFATNDPALLDAARDAAESLVAGQLKSGGWTNCIDFDPKGSQVADYRNLPGRGRNNSSLDDGQTQSALLFLMAFDEATEFQNASVHGSVGLALEALLAAQFGNGGFPQVWTGPINKGISKKASLPEQDAQTVTRIKNYWDMATLNDNVTGYVADVLIEADRIYNDPKFLKRLIRLGGFLKLAQLPSPQAGWAQQYDDEMRPIWARKFEPPAVSSDETMEVLETLMKISLATGDRSFLEPIPAAAKWLQASRLPAGDFARYYECGTNRPLYMKRVGKNYELTYDDSDLPDHYAFKIADRTATLGQKYKNVLAGKPLQPQTPMSKITQQAVTAIASLDDEHRWVSVYDGARLVGQPKMPIGARYLSSEMFAENMMAIADYVRMIE</sequence>
<keyword evidence="1" id="KW-0456">Lyase</keyword>
<proteinExistence type="predicted"/>
<dbReference type="Proteomes" id="UP000316213">
    <property type="component" value="Unassembled WGS sequence"/>
</dbReference>
<dbReference type="SUPFAM" id="SSF81853">
    <property type="entry name" value="Family 10 polysaccharide lyase"/>
    <property type="match status" value="1"/>
</dbReference>
<dbReference type="AlphaFoldDB" id="A0A5C6AV88"/>
<dbReference type="GO" id="GO:0016829">
    <property type="term" value="F:lyase activity"/>
    <property type="evidence" value="ECO:0007669"/>
    <property type="project" value="UniProtKB-KW"/>
</dbReference>
<dbReference type="RefSeq" id="WP_197167676.1">
    <property type="nucleotide sequence ID" value="NZ_SJPM01000001.1"/>
</dbReference>
<dbReference type="Pfam" id="PF09492">
    <property type="entry name" value="Pec_lyase"/>
    <property type="match status" value="1"/>
</dbReference>
<accession>A0A5C6AV88</accession>
<dbReference type="InterPro" id="IPR012669">
    <property type="entry name" value="Pectate_lyase"/>
</dbReference>
<gene>
    <name evidence="1" type="ORF">Pla100_08180</name>
</gene>
<dbReference type="EMBL" id="SJPM01000001">
    <property type="protein sequence ID" value="TWU03883.1"/>
    <property type="molecule type" value="Genomic_DNA"/>
</dbReference>
<dbReference type="Gene3D" id="1.50.10.20">
    <property type="match status" value="1"/>
</dbReference>
<organism evidence="1 2">
    <name type="scientific">Neorhodopirellula pilleata</name>
    <dbReference type="NCBI Taxonomy" id="2714738"/>
    <lineage>
        <taxon>Bacteria</taxon>
        <taxon>Pseudomonadati</taxon>
        <taxon>Planctomycetota</taxon>
        <taxon>Planctomycetia</taxon>
        <taxon>Pirellulales</taxon>
        <taxon>Pirellulaceae</taxon>
        <taxon>Neorhodopirellula</taxon>
    </lineage>
</organism>
<protein>
    <submittedName>
        <fullName evidence="1">Pectic acid lyase</fullName>
    </submittedName>
</protein>
<comment type="caution">
    <text evidence="1">The sequence shown here is derived from an EMBL/GenBank/DDBJ whole genome shotgun (WGS) entry which is preliminary data.</text>
</comment>
<reference evidence="1 2" key="1">
    <citation type="submission" date="2019-02" db="EMBL/GenBank/DDBJ databases">
        <title>Deep-cultivation of Planctomycetes and their phenomic and genomic characterization uncovers novel biology.</title>
        <authorList>
            <person name="Wiegand S."/>
            <person name="Jogler M."/>
            <person name="Boedeker C."/>
            <person name="Pinto D."/>
            <person name="Vollmers J."/>
            <person name="Rivas-Marin E."/>
            <person name="Kohn T."/>
            <person name="Peeters S.H."/>
            <person name="Heuer A."/>
            <person name="Rast P."/>
            <person name="Oberbeckmann S."/>
            <person name="Bunk B."/>
            <person name="Jeske O."/>
            <person name="Meyerdierks A."/>
            <person name="Storesund J.E."/>
            <person name="Kallscheuer N."/>
            <person name="Luecker S."/>
            <person name="Lage O.M."/>
            <person name="Pohl T."/>
            <person name="Merkel B.J."/>
            <person name="Hornburger P."/>
            <person name="Mueller R.-W."/>
            <person name="Bruemmer F."/>
            <person name="Labrenz M."/>
            <person name="Spormann A.M."/>
            <person name="Op Den Camp H."/>
            <person name="Overmann J."/>
            <person name="Amann R."/>
            <person name="Jetten M.S.M."/>
            <person name="Mascher T."/>
            <person name="Medema M.H."/>
            <person name="Devos D.P."/>
            <person name="Kaster A.-K."/>
            <person name="Ovreas L."/>
            <person name="Rohde M."/>
            <person name="Galperin M.Y."/>
            <person name="Jogler C."/>
        </authorList>
    </citation>
    <scope>NUCLEOTIDE SEQUENCE [LARGE SCALE GENOMIC DNA]</scope>
    <source>
        <strain evidence="1 2">Pla100</strain>
    </source>
</reference>
<keyword evidence="2" id="KW-1185">Reference proteome</keyword>
<evidence type="ECO:0000313" key="2">
    <source>
        <dbReference type="Proteomes" id="UP000316213"/>
    </source>
</evidence>